<sequence>MKKILSGLLVGSVLFGGAASIYAAEENVNGTNSASITVNGSLGQDNTDENGPNIDEGSEDWINVTVDTANIFYTTKDTEHKTITSPYYAITNNSGRGVKISVADFTVDSGNLDNVEALEISGKDYSAMDKTVDLKSFAAGEFLVLANNQGKLNVDTDPSGGYTKDTLYKYSGTTKDEYYKGNAEQTSHTLTLAFEALGKDGNPVTP</sequence>
<dbReference type="Proteomes" id="UP000664495">
    <property type="component" value="Unassembled WGS sequence"/>
</dbReference>
<evidence type="ECO:0000313" key="3">
    <source>
        <dbReference type="Proteomes" id="UP000664495"/>
    </source>
</evidence>
<comment type="caution">
    <text evidence="2">The sequence shown here is derived from an EMBL/GenBank/DDBJ whole genome shotgun (WGS) entry which is preliminary data.</text>
</comment>
<keyword evidence="1" id="KW-0732">Signal</keyword>
<reference evidence="2 3" key="1">
    <citation type="submission" date="2021-03" db="EMBL/GenBank/DDBJ databases">
        <title>Enterococcal diversity collection.</title>
        <authorList>
            <person name="Gilmore M.S."/>
            <person name="Schwartzman J."/>
            <person name="Van Tyne D."/>
            <person name="Martin M."/>
            <person name="Earl A.M."/>
            <person name="Manson A.L."/>
            <person name="Straub T."/>
            <person name="Salamzade R."/>
            <person name="Saavedra J."/>
            <person name="Lebreton F."/>
            <person name="Prichula J."/>
            <person name="Schaufler K."/>
            <person name="Gaca A."/>
            <person name="Sgardioli B."/>
            <person name="Wagenaar J."/>
            <person name="Strong T."/>
        </authorList>
    </citation>
    <scope>NUCLEOTIDE SEQUENCE [LARGE SCALE GENOMIC DNA]</scope>
    <source>
        <strain evidence="2 3">MJM16</strain>
    </source>
</reference>
<dbReference type="RefSeq" id="WP_207106923.1">
    <property type="nucleotide sequence ID" value="NZ_JAFLVR010000004.1"/>
</dbReference>
<feature type="signal peptide" evidence="1">
    <location>
        <begin position="1"/>
        <end position="23"/>
    </location>
</feature>
<keyword evidence="3" id="KW-1185">Reference proteome</keyword>
<dbReference type="EMBL" id="JAFLVR010000004">
    <property type="protein sequence ID" value="MBO0451120.1"/>
    <property type="molecule type" value="Genomic_DNA"/>
</dbReference>
<proteinExistence type="predicted"/>
<gene>
    <name evidence="2" type="ORF">JZO85_02495</name>
</gene>
<evidence type="ECO:0000313" key="2">
    <source>
        <dbReference type="EMBL" id="MBO0451120.1"/>
    </source>
</evidence>
<accession>A0ABS3HCF1</accession>
<protein>
    <submittedName>
        <fullName evidence="2">Uncharacterized protein</fullName>
    </submittedName>
</protein>
<organism evidence="2 3">
    <name type="scientific">Candidatus Enterococcus murrayae</name>
    <dbReference type="NCBI Taxonomy" id="2815321"/>
    <lineage>
        <taxon>Bacteria</taxon>
        <taxon>Bacillati</taxon>
        <taxon>Bacillota</taxon>
        <taxon>Bacilli</taxon>
        <taxon>Lactobacillales</taxon>
        <taxon>Enterococcaceae</taxon>
        <taxon>Enterococcus</taxon>
    </lineage>
</organism>
<name>A0ABS3HCF1_9ENTE</name>
<evidence type="ECO:0000256" key="1">
    <source>
        <dbReference type="SAM" id="SignalP"/>
    </source>
</evidence>
<feature type="chain" id="PRO_5045913345" evidence="1">
    <location>
        <begin position="24"/>
        <end position="206"/>
    </location>
</feature>